<dbReference type="GO" id="GO:0016829">
    <property type="term" value="F:lyase activity"/>
    <property type="evidence" value="ECO:0007669"/>
    <property type="project" value="UniProtKB-KW"/>
</dbReference>
<dbReference type="InterPro" id="IPR033801">
    <property type="entry name" value="CBM6-CBM35-CBM36-like_1"/>
</dbReference>
<dbReference type="AlphaFoldDB" id="A0A542SPR5"/>
<dbReference type="SUPFAM" id="SSF49785">
    <property type="entry name" value="Galactose-binding domain-like"/>
    <property type="match status" value="1"/>
</dbReference>
<reference evidence="3 4" key="1">
    <citation type="submission" date="2019-06" db="EMBL/GenBank/DDBJ databases">
        <title>Sequencing the genomes of 1000 actinobacteria strains.</title>
        <authorList>
            <person name="Klenk H.-P."/>
        </authorList>
    </citation>
    <scope>NUCLEOTIDE SEQUENCE [LARGE SCALE GENOMIC DNA]</scope>
    <source>
        <strain evidence="3 4">DSM 10596</strain>
    </source>
</reference>
<accession>A0A542SPR5</accession>
<proteinExistence type="predicted"/>
<organism evidence="3 4">
    <name type="scientific">Rarobacter incanus</name>
    <dbReference type="NCBI Taxonomy" id="153494"/>
    <lineage>
        <taxon>Bacteria</taxon>
        <taxon>Bacillati</taxon>
        <taxon>Actinomycetota</taxon>
        <taxon>Actinomycetes</taxon>
        <taxon>Micrococcales</taxon>
        <taxon>Rarobacteraceae</taxon>
        <taxon>Rarobacter</taxon>
    </lineage>
</organism>
<evidence type="ECO:0000259" key="1">
    <source>
        <dbReference type="Pfam" id="PF22815"/>
    </source>
</evidence>
<feature type="domain" description="Alpha-1,3-glucanase catalytic" evidence="2">
    <location>
        <begin position="286"/>
        <end position="605"/>
    </location>
</feature>
<gene>
    <name evidence="3" type="ORF">FB389_1295</name>
</gene>
<evidence type="ECO:0000313" key="3">
    <source>
        <dbReference type="EMBL" id="TQK76611.1"/>
    </source>
</evidence>
<dbReference type="Gene3D" id="2.160.20.10">
    <property type="entry name" value="Single-stranded right-handed beta-helix, Pectin lyase-like"/>
    <property type="match status" value="1"/>
</dbReference>
<protein>
    <submittedName>
        <fullName evidence="3">Pectate lyase-like protein</fullName>
    </submittedName>
</protein>
<sequence length="653" mass="69515">MPLTGATVIDSVTVALSPDAAWEDRTQSFGVQARLSGGDWVSVAAEKSYSFSALTGNYVTIPVASFVGDEVRLVFTGNSSVNATGGQVAELRVFGDLAPETSNDARGADMSYVTYEAEDGELGGGAQAVGPNRTVGDLAGEASGRRAVTLDTTGAYVQWTLTEPTDTIVGRFSIPDSADGKGRDGSIDVYADGEFVVRLALTSKYSWQYGDETNPTNNPSDGAPRHIYDEAHTYLPRTIPAGATLTIKRTEANPLPVTVDLIDTEMAQFTANPDTSKYVQPAGFTQQDIQAAIDKVAGSDQYAGVYLPPGDYTVDGTLWVWGRAMDIVGAGPWFTLLHAPTDQINTNATIGVASAASGTQLRGFSYWGNYVERIDGPGKAINLWDVSDVTIDNVWLEHAVCGFWGTNIRNVTIQNSRIRNMFADGVNMTNGSTSNTVRNVAARTTGDDSFALFSATDGVKASQTGNTYENLTALLPWRAAGLAVYGGGNNTFRNIYVADTLAYSGVTVSSENFGYSMDGFGVDGSTVFSAITIERAGGHFWGSQTFGAIWLYASQEQFQNVEMSDITITDPTYAGITVSKNTAANQDIRNVTLTNVTITGAQLSGDAWNDGSGRAIWVKWGATGAMTLTNLTMSNNNQEIANDAGESFVINRN</sequence>
<dbReference type="SMART" id="SM00710">
    <property type="entry name" value="PbH1"/>
    <property type="match status" value="5"/>
</dbReference>
<evidence type="ECO:0000259" key="2">
    <source>
        <dbReference type="Pfam" id="PF22816"/>
    </source>
</evidence>
<keyword evidence="4" id="KW-1185">Reference proteome</keyword>
<dbReference type="Pfam" id="PF22815">
    <property type="entry name" value="CatAgl_D1"/>
    <property type="match status" value="1"/>
</dbReference>
<dbReference type="SUPFAM" id="SSF51126">
    <property type="entry name" value="Pectin lyase-like"/>
    <property type="match status" value="1"/>
</dbReference>
<dbReference type="InterPro" id="IPR006626">
    <property type="entry name" value="PbH1"/>
</dbReference>
<dbReference type="InterPro" id="IPR012334">
    <property type="entry name" value="Pectin_lyas_fold"/>
</dbReference>
<keyword evidence="3" id="KW-0456">Lyase</keyword>
<dbReference type="Proteomes" id="UP000316181">
    <property type="component" value="Unassembled WGS sequence"/>
</dbReference>
<evidence type="ECO:0000313" key="4">
    <source>
        <dbReference type="Proteomes" id="UP000316181"/>
    </source>
</evidence>
<name>A0A542SPR5_9MICO</name>
<dbReference type="InterPro" id="IPR055149">
    <property type="entry name" value="Agl_cat_D2"/>
</dbReference>
<dbReference type="InterPro" id="IPR008979">
    <property type="entry name" value="Galactose-bd-like_sf"/>
</dbReference>
<dbReference type="CDD" id="cd14490">
    <property type="entry name" value="CBM6-CBM35-CBM36_like_1"/>
    <property type="match status" value="1"/>
</dbReference>
<dbReference type="Pfam" id="PF22816">
    <property type="entry name" value="CatAgl_D2"/>
    <property type="match status" value="1"/>
</dbReference>
<comment type="caution">
    <text evidence="3">The sequence shown here is derived from an EMBL/GenBank/DDBJ whole genome shotgun (WGS) entry which is preliminary data.</text>
</comment>
<feature type="domain" description="CBM6/CBM35/CBM36-like 1" evidence="1">
    <location>
        <begin position="109"/>
        <end position="265"/>
    </location>
</feature>
<dbReference type="InterPro" id="IPR011050">
    <property type="entry name" value="Pectin_lyase_fold/virulence"/>
</dbReference>
<dbReference type="EMBL" id="VFNV01000001">
    <property type="protein sequence ID" value="TQK76611.1"/>
    <property type="molecule type" value="Genomic_DNA"/>
</dbReference>
<dbReference type="Gene3D" id="2.60.120.260">
    <property type="entry name" value="Galactose-binding domain-like"/>
    <property type="match status" value="2"/>
</dbReference>